<keyword evidence="2" id="KW-0201">Cytochrome c-type biogenesis</keyword>
<dbReference type="KEGG" id="acx:Achr_12810"/>
<reference evidence="6 7" key="1">
    <citation type="journal article" date="2015" name="PLoS ONE">
        <title>Azotobacter Genomes: The Genome of Azotobacter chroococcum NCIMB 8003 (ATCC 4412).</title>
        <authorList>
            <person name="Robson R.L."/>
            <person name="Jones R."/>
            <person name="Robson R.M."/>
            <person name="Schwartz A."/>
            <person name="Richardson T.H."/>
        </authorList>
    </citation>
    <scope>NUCLEOTIDE SEQUENCE [LARGE SCALE GENOMIC DNA]</scope>
    <source>
        <strain evidence="6 7">NCIMB 8003</strain>
    </source>
</reference>
<dbReference type="InterPro" id="IPR000866">
    <property type="entry name" value="AhpC/TSA"/>
</dbReference>
<dbReference type="EMBL" id="CP010415">
    <property type="protein sequence ID" value="AJE20758.1"/>
    <property type="molecule type" value="Genomic_DNA"/>
</dbReference>
<evidence type="ECO:0000256" key="4">
    <source>
        <dbReference type="ARBA" id="ARBA00023284"/>
    </source>
</evidence>
<evidence type="ECO:0000313" key="6">
    <source>
        <dbReference type="EMBL" id="AJE20758.1"/>
    </source>
</evidence>
<dbReference type="PROSITE" id="PS51352">
    <property type="entry name" value="THIOREDOXIN_2"/>
    <property type="match status" value="1"/>
</dbReference>
<dbReference type="RefSeq" id="WP_039802861.1">
    <property type="nucleotide sequence ID" value="NZ_CP010415.1"/>
</dbReference>
<protein>
    <submittedName>
        <fullName evidence="6">Thioredoxin</fullName>
    </submittedName>
</protein>
<dbReference type="GO" id="GO:0030313">
    <property type="term" value="C:cell envelope"/>
    <property type="evidence" value="ECO:0007669"/>
    <property type="project" value="UniProtKB-SubCell"/>
</dbReference>
<dbReference type="Proteomes" id="UP000068210">
    <property type="component" value="Chromosome"/>
</dbReference>
<comment type="subcellular location">
    <subcellularLocation>
        <location evidence="1">Cell envelope</location>
    </subcellularLocation>
</comment>
<dbReference type="Gene3D" id="3.40.30.10">
    <property type="entry name" value="Glutaredoxin"/>
    <property type="match status" value="1"/>
</dbReference>
<gene>
    <name evidence="6" type="ORF">Achr_12810</name>
</gene>
<proteinExistence type="predicted"/>
<dbReference type="AlphaFoldDB" id="A0A0C4WH91"/>
<sequence length="156" mass="16784">MGRRVGIVLALVAGLMLAGCSEDWGVDQHGRPVTAEQLEGQWLVINYWAEWCSPCRSEIAQLNALAEQQQGRGVRVVGVNFDGLQGAELARASEALGIRFGVLAVDPAERLQLPPGEVLPVTYIVDTRGRLRERLLGEQTAAGLAARLQALRGEGS</sequence>
<dbReference type="GO" id="GO:0017004">
    <property type="term" value="P:cytochrome complex assembly"/>
    <property type="evidence" value="ECO:0007669"/>
    <property type="project" value="UniProtKB-KW"/>
</dbReference>
<dbReference type="GO" id="GO:0016491">
    <property type="term" value="F:oxidoreductase activity"/>
    <property type="evidence" value="ECO:0007669"/>
    <property type="project" value="InterPro"/>
</dbReference>
<evidence type="ECO:0000259" key="5">
    <source>
        <dbReference type="PROSITE" id="PS51352"/>
    </source>
</evidence>
<dbReference type="CDD" id="cd02966">
    <property type="entry name" value="TlpA_like_family"/>
    <property type="match status" value="1"/>
</dbReference>
<evidence type="ECO:0000313" key="7">
    <source>
        <dbReference type="Proteomes" id="UP000068210"/>
    </source>
</evidence>
<dbReference type="InterPro" id="IPR036249">
    <property type="entry name" value="Thioredoxin-like_sf"/>
</dbReference>
<organism evidence="6 7">
    <name type="scientific">Azotobacter chroococcum NCIMB 8003</name>
    <dbReference type="NCBI Taxonomy" id="1328314"/>
    <lineage>
        <taxon>Bacteria</taxon>
        <taxon>Pseudomonadati</taxon>
        <taxon>Pseudomonadota</taxon>
        <taxon>Gammaproteobacteria</taxon>
        <taxon>Pseudomonadales</taxon>
        <taxon>Pseudomonadaceae</taxon>
        <taxon>Azotobacter</taxon>
    </lineage>
</organism>
<keyword evidence="4" id="KW-0676">Redox-active center</keyword>
<dbReference type="Pfam" id="PF00578">
    <property type="entry name" value="AhpC-TSA"/>
    <property type="match status" value="1"/>
</dbReference>
<dbReference type="PROSITE" id="PS51257">
    <property type="entry name" value="PROKAR_LIPOPROTEIN"/>
    <property type="match status" value="1"/>
</dbReference>
<name>A0A0C4WH91_9GAMM</name>
<dbReference type="PANTHER" id="PTHR42852">
    <property type="entry name" value="THIOL:DISULFIDE INTERCHANGE PROTEIN DSBE"/>
    <property type="match status" value="1"/>
</dbReference>
<dbReference type="InterPro" id="IPR013766">
    <property type="entry name" value="Thioredoxin_domain"/>
</dbReference>
<accession>A0A0C4WH91</accession>
<dbReference type="STRING" id="1328314.Achr_12810"/>
<evidence type="ECO:0000256" key="2">
    <source>
        <dbReference type="ARBA" id="ARBA00022748"/>
    </source>
</evidence>
<dbReference type="HOGENOM" id="CLU_042529_11_5_6"/>
<dbReference type="SUPFAM" id="SSF52833">
    <property type="entry name" value="Thioredoxin-like"/>
    <property type="match status" value="1"/>
</dbReference>
<dbReference type="GO" id="GO:0016209">
    <property type="term" value="F:antioxidant activity"/>
    <property type="evidence" value="ECO:0007669"/>
    <property type="project" value="InterPro"/>
</dbReference>
<evidence type="ECO:0000256" key="3">
    <source>
        <dbReference type="ARBA" id="ARBA00023157"/>
    </source>
</evidence>
<keyword evidence="7" id="KW-1185">Reference proteome</keyword>
<dbReference type="PANTHER" id="PTHR42852:SF6">
    <property type="entry name" value="THIOL:DISULFIDE INTERCHANGE PROTEIN DSBE"/>
    <property type="match status" value="1"/>
</dbReference>
<feature type="domain" description="Thioredoxin" evidence="5">
    <location>
        <begin position="11"/>
        <end position="153"/>
    </location>
</feature>
<evidence type="ECO:0000256" key="1">
    <source>
        <dbReference type="ARBA" id="ARBA00004196"/>
    </source>
</evidence>
<keyword evidence="3" id="KW-1015">Disulfide bond</keyword>
<dbReference type="InterPro" id="IPR050553">
    <property type="entry name" value="Thioredoxin_ResA/DsbE_sf"/>
</dbReference>